<dbReference type="InterPro" id="IPR036594">
    <property type="entry name" value="Meth_synthase_dom"/>
</dbReference>
<proteinExistence type="predicted"/>
<comment type="caution">
    <text evidence="2">The sequence shown here is derived from an EMBL/GenBank/DDBJ whole genome shotgun (WGS) entry which is preliminary data.</text>
</comment>
<dbReference type="AlphaFoldDB" id="A0A844CCL4"/>
<evidence type="ECO:0000259" key="1">
    <source>
        <dbReference type="PROSITE" id="PS51332"/>
    </source>
</evidence>
<gene>
    <name evidence="2" type="ORF">GF867_06705</name>
</gene>
<feature type="domain" description="B12-binding" evidence="1">
    <location>
        <begin position="93"/>
        <end position="215"/>
    </location>
</feature>
<evidence type="ECO:0000313" key="2">
    <source>
        <dbReference type="EMBL" id="MRJ47251.1"/>
    </source>
</evidence>
<reference evidence="2 3" key="1">
    <citation type="submission" date="2019-11" db="EMBL/GenBank/DDBJ databases">
        <title>Characterisation of Fundicoccus ignavus gen. nov. sp. nov., a novel genus of the family Aerococcaceae from bulk tank milk.</title>
        <authorList>
            <person name="Siebert A."/>
            <person name="Huptas C."/>
            <person name="Wenning M."/>
            <person name="Scherer S."/>
            <person name="Doll E.V."/>
        </authorList>
    </citation>
    <scope>NUCLEOTIDE SEQUENCE [LARGE SCALE GENOMIC DNA]</scope>
    <source>
        <strain evidence="2 3">DSM 109652</strain>
    </source>
</reference>
<dbReference type="InterPro" id="IPR006158">
    <property type="entry name" value="Cobalamin-bd"/>
</dbReference>
<dbReference type="GO" id="GO:0046872">
    <property type="term" value="F:metal ion binding"/>
    <property type="evidence" value="ECO:0007669"/>
    <property type="project" value="InterPro"/>
</dbReference>
<dbReference type="GO" id="GO:0031419">
    <property type="term" value="F:cobalamin binding"/>
    <property type="evidence" value="ECO:0007669"/>
    <property type="project" value="InterPro"/>
</dbReference>
<organism evidence="2 3">
    <name type="scientific">Fundicoccus ignavus</name>
    <dbReference type="NCBI Taxonomy" id="2664442"/>
    <lineage>
        <taxon>Bacteria</taxon>
        <taxon>Bacillati</taxon>
        <taxon>Bacillota</taxon>
        <taxon>Bacilli</taxon>
        <taxon>Lactobacillales</taxon>
        <taxon>Aerococcaceae</taxon>
        <taxon>Fundicoccus</taxon>
    </lineage>
</organism>
<dbReference type="RefSeq" id="WP_153832331.1">
    <property type="nucleotide sequence ID" value="NZ_WJQT01000007.1"/>
</dbReference>
<dbReference type="Proteomes" id="UP000440066">
    <property type="component" value="Unassembled WGS sequence"/>
</dbReference>
<dbReference type="InterPro" id="IPR036724">
    <property type="entry name" value="Cobalamin-bd_sf"/>
</dbReference>
<dbReference type="Pfam" id="PF02310">
    <property type="entry name" value="B12-binding"/>
    <property type="match status" value="1"/>
</dbReference>
<dbReference type="PROSITE" id="PS51332">
    <property type="entry name" value="B12_BINDING"/>
    <property type="match status" value="1"/>
</dbReference>
<dbReference type="CDD" id="cd02065">
    <property type="entry name" value="B12-binding_like"/>
    <property type="match status" value="1"/>
</dbReference>
<sequence>MHELYQQILQALQMEDKEQAVKLSMDALENKHVTVMELYESILSPALASIINEYEDEGDLIWKEHVRSAIIRTIIESAYPYILKEQAPVMGERENVIVMCPELEDHELGAKMVSDFFQIAGFNSYFIGARTPLKTIVNAIKDVKPKYLVISVTNFYHILSVNRLIENIKDVTNSDLTFILGGRAIDANPDSVKNTGAHIHLRNFEDIQQLIEVEK</sequence>
<dbReference type="Gene3D" id="1.10.1240.10">
    <property type="entry name" value="Methionine synthase domain"/>
    <property type="match status" value="1"/>
</dbReference>
<accession>A0A844CCL4</accession>
<dbReference type="EMBL" id="WJQT01000007">
    <property type="protein sequence ID" value="MRJ47251.1"/>
    <property type="molecule type" value="Genomic_DNA"/>
</dbReference>
<dbReference type="Gene3D" id="3.40.50.280">
    <property type="entry name" value="Cobalamin-binding domain"/>
    <property type="match status" value="1"/>
</dbReference>
<name>A0A844CCL4_9LACT</name>
<evidence type="ECO:0000313" key="3">
    <source>
        <dbReference type="Proteomes" id="UP000440066"/>
    </source>
</evidence>
<protein>
    <submittedName>
        <fullName evidence="2">Cobalamin-binding protein</fullName>
    </submittedName>
</protein>
<dbReference type="SUPFAM" id="SSF52242">
    <property type="entry name" value="Cobalamin (vitamin B12)-binding domain"/>
    <property type="match status" value="1"/>
</dbReference>